<gene>
    <name evidence="2" type="ORF">GGR89_001170</name>
</gene>
<sequence>MTTVLRSLTLALAAAAVSPAALAQQLPAPAAAEEAGGASPFVPAGFAPPTLVDAQRFKLVPLGPALVKIDFDAYMSSIDHLQKTFTRSTAWPHPGITDADAMRDMETEQARFRARRSFAYAVLSPDGRRERGSVYVSPSPIPGYDAMVRLWVTKADHDAGFDAELYAWVTEWIRTDWPFARVAYPGRSIDWGTWDAAVAAEAAKRPRPGP</sequence>
<dbReference type="Proteomes" id="UP000531251">
    <property type="component" value="Unassembled WGS sequence"/>
</dbReference>
<evidence type="ECO:0000313" key="2">
    <source>
        <dbReference type="EMBL" id="NJB96870.1"/>
    </source>
</evidence>
<dbReference type="EMBL" id="JAATJB010000002">
    <property type="protein sequence ID" value="NJB96870.1"/>
    <property type="molecule type" value="Genomic_DNA"/>
</dbReference>
<dbReference type="RefSeq" id="WP_125972586.1">
    <property type="nucleotide sequence ID" value="NZ_BAAADY010000005.1"/>
</dbReference>
<feature type="chain" id="PRO_5030796895" description="Twin-arginine translocation pathway signal protein" evidence="1">
    <location>
        <begin position="24"/>
        <end position="210"/>
    </location>
</feature>
<evidence type="ECO:0000256" key="1">
    <source>
        <dbReference type="SAM" id="SignalP"/>
    </source>
</evidence>
<keyword evidence="1" id="KW-0732">Signal</keyword>
<accession>A0A7X6BC50</accession>
<keyword evidence="3" id="KW-1185">Reference proteome</keyword>
<reference evidence="2 3" key="1">
    <citation type="submission" date="2020-03" db="EMBL/GenBank/DDBJ databases">
        <title>Genomic Encyclopedia of Type Strains, Phase IV (KMG-IV): sequencing the most valuable type-strain genomes for metagenomic binning, comparative biology and taxonomic classification.</title>
        <authorList>
            <person name="Goeker M."/>
        </authorList>
    </citation>
    <scope>NUCLEOTIDE SEQUENCE [LARGE SCALE GENOMIC DNA]</scope>
    <source>
        <strain evidence="2 3">DSM 7225</strain>
    </source>
</reference>
<evidence type="ECO:0000313" key="3">
    <source>
        <dbReference type="Proteomes" id="UP000531251"/>
    </source>
</evidence>
<proteinExistence type="predicted"/>
<name>A0A7X6BC50_9SPHN</name>
<comment type="caution">
    <text evidence="2">The sequence shown here is derived from an EMBL/GenBank/DDBJ whole genome shotgun (WGS) entry which is preliminary data.</text>
</comment>
<dbReference type="AlphaFoldDB" id="A0A7X6BC50"/>
<feature type="signal peptide" evidence="1">
    <location>
        <begin position="1"/>
        <end position="23"/>
    </location>
</feature>
<protein>
    <recommendedName>
        <fullName evidence="4">Twin-arginine translocation pathway signal protein</fullName>
    </recommendedName>
</protein>
<organism evidence="2 3">
    <name type="scientific">Sphingomonas trueperi</name>
    <dbReference type="NCBI Taxonomy" id="53317"/>
    <lineage>
        <taxon>Bacteria</taxon>
        <taxon>Pseudomonadati</taxon>
        <taxon>Pseudomonadota</taxon>
        <taxon>Alphaproteobacteria</taxon>
        <taxon>Sphingomonadales</taxon>
        <taxon>Sphingomonadaceae</taxon>
        <taxon>Sphingomonas</taxon>
    </lineage>
</organism>
<evidence type="ECO:0008006" key="4">
    <source>
        <dbReference type="Google" id="ProtNLM"/>
    </source>
</evidence>